<dbReference type="AlphaFoldDB" id="Q2GE54"/>
<evidence type="ECO:0000313" key="2">
    <source>
        <dbReference type="Proteomes" id="UP000001942"/>
    </source>
</evidence>
<keyword evidence="2" id="KW-1185">Reference proteome</keyword>
<name>Q2GE54_EHRS3</name>
<dbReference type="Proteomes" id="UP000001942">
    <property type="component" value="Chromosome"/>
</dbReference>
<evidence type="ECO:0000313" key="1">
    <source>
        <dbReference type="EMBL" id="ABD45863.1"/>
    </source>
</evidence>
<organism evidence="1 2">
    <name type="scientific">Ehrlichia sennetsu (strain ATCC VR-367 / Miyayama)</name>
    <name type="common">Neorickettsia sennetsu</name>
    <dbReference type="NCBI Taxonomy" id="222891"/>
    <lineage>
        <taxon>Bacteria</taxon>
        <taxon>Pseudomonadati</taxon>
        <taxon>Pseudomonadota</taxon>
        <taxon>Alphaproteobacteria</taxon>
        <taxon>Rickettsiales</taxon>
        <taxon>Anaplasmataceae</taxon>
        <taxon>Ehrlichia</taxon>
    </lineage>
</organism>
<proteinExistence type="predicted"/>
<accession>Q2GE54</accession>
<sequence length="42" mass="4829">MPQLKTDHQHLANMKKRTIILPVSAEFDFPHTTHVKKMSGTI</sequence>
<dbReference type="STRING" id="222891.NSE_0353"/>
<dbReference type="EMBL" id="CP000237">
    <property type="protein sequence ID" value="ABD45863.1"/>
    <property type="molecule type" value="Genomic_DNA"/>
</dbReference>
<protein>
    <submittedName>
        <fullName evidence="1">Uncharacterized protein</fullName>
    </submittedName>
</protein>
<gene>
    <name evidence="1" type="ordered locus">NSE_0353</name>
</gene>
<reference evidence="1 2" key="1">
    <citation type="journal article" date="2006" name="PLoS Genet.">
        <title>Comparative genomics of emerging human ehrlichiosis agents.</title>
        <authorList>
            <person name="Dunning Hotopp J.C."/>
            <person name="Lin M."/>
            <person name="Madupu R."/>
            <person name="Crabtree J."/>
            <person name="Angiuoli S.V."/>
            <person name="Eisen J.A."/>
            <person name="Seshadri R."/>
            <person name="Ren Q."/>
            <person name="Wu M."/>
            <person name="Utterback T.R."/>
            <person name="Smith S."/>
            <person name="Lewis M."/>
            <person name="Khouri H."/>
            <person name="Zhang C."/>
            <person name="Niu H."/>
            <person name="Lin Q."/>
            <person name="Ohashi N."/>
            <person name="Zhi N."/>
            <person name="Nelson W."/>
            <person name="Brinkac L.M."/>
            <person name="Dodson R.J."/>
            <person name="Rosovitz M.J."/>
            <person name="Sundaram J."/>
            <person name="Daugherty S.C."/>
            <person name="Davidsen T."/>
            <person name="Durkin A.S."/>
            <person name="Gwinn M."/>
            <person name="Haft D.H."/>
            <person name="Selengut J.D."/>
            <person name="Sullivan S.A."/>
            <person name="Zafar N."/>
            <person name="Zhou L."/>
            <person name="Benahmed F."/>
            <person name="Forberger H."/>
            <person name="Halpin R."/>
            <person name="Mulligan S."/>
            <person name="Robinson J."/>
            <person name="White O."/>
            <person name="Rikihisa Y."/>
            <person name="Tettelin H."/>
        </authorList>
    </citation>
    <scope>NUCLEOTIDE SEQUENCE [LARGE SCALE GENOMIC DNA]</scope>
    <source>
        <strain evidence="2">ATCC VR-367 / Miyayama</strain>
    </source>
</reference>
<dbReference type="HOGENOM" id="CLU_3254677_0_0_5"/>
<dbReference type="KEGG" id="nse:NSE_0353"/>